<dbReference type="GO" id="GO:0016301">
    <property type="term" value="F:kinase activity"/>
    <property type="evidence" value="ECO:0007669"/>
    <property type="project" value="UniProtKB-KW"/>
</dbReference>
<dbReference type="InterPro" id="IPR007373">
    <property type="entry name" value="Thiamin_PyroPKinase_B1-bd"/>
</dbReference>
<feature type="domain" description="Thiamin pyrophosphokinase thiamin-binding" evidence="6">
    <location>
        <begin position="142"/>
        <end position="209"/>
    </location>
</feature>
<sequence length="223" mass="23475">MNDTPFLILLGGHLTLTDRLLRQVAGLPAIAADGGIRHAGVLELLPELWVGDFDSSPAGLQSTWEHIPREAHPPAKDMTDGALAVEAALERGATRLVIAGALGGERSDHAMQNLLLGMAVRERGISVLMTSGLEEAWPLTPGSQSFDLPANSLFSVLALSDLTGLTLEGVHWPLSRRDVPLGDTLTLSNKILAETEAPLSVGLEAGKALLIARPYDTDAAGTV</sequence>
<evidence type="ECO:0000259" key="6">
    <source>
        <dbReference type="SMART" id="SM00983"/>
    </source>
</evidence>
<reference evidence="7 8" key="2">
    <citation type="submission" date="2020-08" db="EMBL/GenBank/DDBJ databases">
        <title>Stappia taiwanensis sp. nov., isolated from a coastal thermal spring.</title>
        <authorList>
            <person name="Kampfer P."/>
        </authorList>
    </citation>
    <scope>NUCLEOTIDE SEQUENCE [LARGE SCALE GENOMIC DNA]</scope>
    <source>
        <strain evidence="7 8">DSM 23284</strain>
    </source>
</reference>
<dbReference type="GO" id="GO:0030975">
    <property type="term" value="F:thiamine binding"/>
    <property type="evidence" value="ECO:0007669"/>
    <property type="project" value="InterPro"/>
</dbReference>
<dbReference type="NCBIfam" id="TIGR01378">
    <property type="entry name" value="thi_PPkinase"/>
    <property type="match status" value="1"/>
</dbReference>
<dbReference type="InterPro" id="IPR053149">
    <property type="entry name" value="TPK"/>
</dbReference>
<protein>
    <recommendedName>
        <fullName evidence="5">Thiamine diphosphokinase</fullName>
        <ecNumber evidence="5">2.7.6.2</ecNumber>
    </recommendedName>
</protein>
<keyword evidence="1 7" id="KW-0808">Transferase</keyword>
<dbReference type="GO" id="GO:0009229">
    <property type="term" value="P:thiamine diphosphate biosynthetic process"/>
    <property type="evidence" value="ECO:0007669"/>
    <property type="project" value="InterPro"/>
</dbReference>
<organism evidence="7 8">
    <name type="scientific">Stappia taiwanensis</name>
    <dbReference type="NCBI Taxonomy" id="992267"/>
    <lineage>
        <taxon>Bacteria</taxon>
        <taxon>Pseudomonadati</taxon>
        <taxon>Pseudomonadota</taxon>
        <taxon>Alphaproteobacteria</taxon>
        <taxon>Hyphomicrobiales</taxon>
        <taxon>Stappiaceae</taxon>
        <taxon>Stappia</taxon>
    </lineage>
</organism>
<dbReference type="GO" id="GO:0004788">
    <property type="term" value="F:thiamine diphosphokinase activity"/>
    <property type="evidence" value="ECO:0007669"/>
    <property type="project" value="UniProtKB-UniRule"/>
</dbReference>
<keyword evidence="8" id="KW-1185">Reference proteome</keyword>
<evidence type="ECO:0000256" key="2">
    <source>
        <dbReference type="ARBA" id="ARBA00022741"/>
    </source>
</evidence>
<keyword evidence="3 7" id="KW-0418">Kinase</keyword>
<dbReference type="GO" id="GO:0006772">
    <property type="term" value="P:thiamine metabolic process"/>
    <property type="evidence" value="ECO:0007669"/>
    <property type="project" value="UniProtKB-UniRule"/>
</dbReference>
<evidence type="ECO:0000256" key="1">
    <source>
        <dbReference type="ARBA" id="ARBA00022679"/>
    </source>
</evidence>
<evidence type="ECO:0000313" key="8">
    <source>
        <dbReference type="Proteomes" id="UP000559404"/>
    </source>
</evidence>
<gene>
    <name evidence="7" type="ORF">H1W37_13705</name>
</gene>
<evidence type="ECO:0000256" key="4">
    <source>
        <dbReference type="ARBA" id="ARBA00022840"/>
    </source>
</evidence>
<evidence type="ECO:0000313" key="7">
    <source>
        <dbReference type="EMBL" id="MBA4612718.1"/>
    </source>
</evidence>
<evidence type="ECO:0000256" key="3">
    <source>
        <dbReference type="ARBA" id="ARBA00022777"/>
    </source>
</evidence>
<dbReference type="Pfam" id="PF04265">
    <property type="entry name" value="TPK_B1_binding"/>
    <property type="match status" value="1"/>
</dbReference>
<accession>A0A838XVS6</accession>
<dbReference type="PANTHER" id="PTHR41299">
    <property type="entry name" value="THIAMINE PYROPHOSPHOKINASE"/>
    <property type="match status" value="1"/>
</dbReference>
<dbReference type="SMART" id="SM00983">
    <property type="entry name" value="TPK_B1_binding"/>
    <property type="match status" value="1"/>
</dbReference>
<dbReference type="SUPFAM" id="SSF63999">
    <property type="entry name" value="Thiamin pyrophosphokinase, catalytic domain"/>
    <property type="match status" value="1"/>
</dbReference>
<dbReference type="Proteomes" id="UP000559404">
    <property type="component" value="Unassembled WGS sequence"/>
</dbReference>
<dbReference type="InterPro" id="IPR036759">
    <property type="entry name" value="TPK_catalytic_sf"/>
</dbReference>
<keyword evidence="2" id="KW-0547">Nucleotide-binding</keyword>
<keyword evidence="4" id="KW-0067">ATP-binding</keyword>
<dbReference type="Gene3D" id="3.40.50.10240">
    <property type="entry name" value="Thiamin pyrophosphokinase, catalytic domain"/>
    <property type="match status" value="1"/>
</dbReference>
<dbReference type="InterPro" id="IPR007371">
    <property type="entry name" value="TPK_catalytic"/>
</dbReference>
<dbReference type="RefSeq" id="WP_181760919.1">
    <property type="nucleotide sequence ID" value="NZ_BMCR01000003.1"/>
</dbReference>
<dbReference type="CDD" id="cd07995">
    <property type="entry name" value="TPK"/>
    <property type="match status" value="1"/>
</dbReference>
<name>A0A838XVS6_9HYPH</name>
<proteinExistence type="predicted"/>
<dbReference type="Pfam" id="PF04263">
    <property type="entry name" value="TPK_catalytic"/>
    <property type="match status" value="1"/>
</dbReference>
<dbReference type="PANTHER" id="PTHR41299:SF1">
    <property type="entry name" value="THIAMINE PYROPHOSPHOKINASE"/>
    <property type="match status" value="1"/>
</dbReference>
<dbReference type="InterPro" id="IPR006282">
    <property type="entry name" value="Thi_PPkinase"/>
</dbReference>
<dbReference type="EC" id="2.7.6.2" evidence="5"/>
<reference evidence="7 8" key="1">
    <citation type="submission" date="2020-07" db="EMBL/GenBank/DDBJ databases">
        <authorList>
            <person name="Li M."/>
        </authorList>
    </citation>
    <scope>NUCLEOTIDE SEQUENCE [LARGE SCALE GENOMIC DNA]</scope>
    <source>
        <strain evidence="7 8">DSM 23284</strain>
    </source>
</reference>
<comment type="caution">
    <text evidence="7">The sequence shown here is derived from an EMBL/GenBank/DDBJ whole genome shotgun (WGS) entry which is preliminary data.</text>
</comment>
<dbReference type="EMBL" id="JACEON010000013">
    <property type="protein sequence ID" value="MBA4612718.1"/>
    <property type="molecule type" value="Genomic_DNA"/>
</dbReference>
<dbReference type="GO" id="GO:0005524">
    <property type="term" value="F:ATP binding"/>
    <property type="evidence" value="ECO:0007669"/>
    <property type="project" value="UniProtKB-KW"/>
</dbReference>
<dbReference type="AlphaFoldDB" id="A0A838XVS6"/>
<evidence type="ECO:0000256" key="5">
    <source>
        <dbReference type="NCBIfam" id="TIGR01378"/>
    </source>
</evidence>